<protein>
    <submittedName>
        <fullName evidence="4">Glycoside hydrolase family 127 protein</fullName>
    </submittedName>
</protein>
<proteinExistence type="predicted"/>
<comment type="caution">
    <text evidence="4">The sequence shown here is derived from an EMBL/GenBank/DDBJ whole genome shotgun (WGS) entry which is preliminary data.</text>
</comment>
<name>A0ABU5DPN7_9BURK</name>
<evidence type="ECO:0000313" key="4">
    <source>
        <dbReference type="EMBL" id="MDY0748280.1"/>
    </source>
</evidence>
<dbReference type="Proteomes" id="UP001285263">
    <property type="component" value="Unassembled WGS sequence"/>
</dbReference>
<evidence type="ECO:0000259" key="2">
    <source>
        <dbReference type="Pfam" id="PF20736"/>
    </source>
</evidence>
<sequence length="636" mass="70468">MTDNTHAPVVDFRASRGARLQPVPPTAVTLAGRFWGPRLQRIRETSLPSQHALLESTGRLDNFRRVAGTSDKPYTGLFFNDSDIYKWLEAAAWAQAAGPVPELQALIDQTIPLVEAAQGEDGYINTYHSLERRHERWSNLRDLHELYCGGHLMQAAVAMHRITGDARLLRVACRFADLICTVFGPAAEGRLEMIDGHEEVEMGLIELARETGERRYRELARFFIEARGHGLLHGGRFGIEYFQDERPVREMKALAGHAVRAVYMACGITDQAMDDGDAPLLAHLETLWTEMTRRRSYISGGIGSRHEGEAFGKDFELPNARAYTETCAAIGSLMWSHRLLAATGDARYADSIEWTLYNGMLPGWGLDGRRYFYVNPLEDDGTHQRQTWYECSCCPPNVARTLGGLSGYAYATSEGAVWVHLYAEGRARVELGAGRTVELVQRTDYPWDGAVAIEIAAGGGRFALKLRVPAWCRAGARAEVNGVAVGDAVEPGRYLTIERDWQPGDTVRLELPMAVTAWQSHPQLHENRGRIALSRGPLLYCLEGVDHSRALDELAIDPAGIEASFEPGTLGGAVVLRGRALARGLAPAWEQGLYRPVDAPEPAADEAQVPFMAVPYFAWQNRGSSPMAVWLQRYRA</sequence>
<evidence type="ECO:0000259" key="1">
    <source>
        <dbReference type="Pfam" id="PF07944"/>
    </source>
</evidence>
<dbReference type="GO" id="GO:0016787">
    <property type="term" value="F:hydrolase activity"/>
    <property type="evidence" value="ECO:0007669"/>
    <property type="project" value="UniProtKB-KW"/>
</dbReference>
<feature type="domain" description="Non-reducing end beta-L-arabinofuranosidase-like GH127 C-terminal" evidence="3">
    <location>
        <begin position="515"/>
        <end position="632"/>
    </location>
</feature>
<keyword evidence="4" id="KW-0378">Hydrolase</keyword>
<dbReference type="SUPFAM" id="SSF48208">
    <property type="entry name" value="Six-hairpin glycosidases"/>
    <property type="match status" value="1"/>
</dbReference>
<dbReference type="InterPro" id="IPR008928">
    <property type="entry name" value="6-hairpin_glycosidase_sf"/>
</dbReference>
<dbReference type="PANTHER" id="PTHR43465:SF2">
    <property type="entry name" value="DUF1680 DOMAIN PROTEIN (AFU_ORTHOLOGUE AFUA_1G08910)"/>
    <property type="match status" value="1"/>
</dbReference>
<reference evidence="4 5" key="1">
    <citation type="submission" date="2023-11" db="EMBL/GenBank/DDBJ databases">
        <title>Paucibacter sp. nov., isolated from fresh soil in Korea.</title>
        <authorList>
            <person name="Le N.T.T."/>
        </authorList>
    </citation>
    <scope>NUCLEOTIDE SEQUENCE [LARGE SCALE GENOMIC DNA]</scope>
    <source>
        <strain evidence="4 5">R3-3</strain>
    </source>
</reference>
<dbReference type="Pfam" id="PF20737">
    <property type="entry name" value="Glyco_hydro127C"/>
    <property type="match status" value="1"/>
</dbReference>
<dbReference type="InterPro" id="IPR049049">
    <property type="entry name" value="Beta-AFase-like_GH127_C"/>
</dbReference>
<evidence type="ECO:0000313" key="5">
    <source>
        <dbReference type="Proteomes" id="UP001285263"/>
    </source>
</evidence>
<dbReference type="Pfam" id="PF20736">
    <property type="entry name" value="Glyco_hydro127M"/>
    <property type="match status" value="1"/>
</dbReference>
<dbReference type="EMBL" id="JAXCLA010000010">
    <property type="protein sequence ID" value="MDY0748280.1"/>
    <property type="molecule type" value="Genomic_DNA"/>
</dbReference>
<evidence type="ECO:0000259" key="3">
    <source>
        <dbReference type="Pfam" id="PF20737"/>
    </source>
</evidence>
<gene>
    <name evidence="4" type="ORF">SNE35_27530</name>
</gene>
<dbReference type="Pfam" id="PF07944">
    <property type="entry name" value="Beta-AFase-like_GH127_cat"/>
    <property type="match status" value="1"/>
</dbReference>
<dbReference type="InterPro" id="IPR049174">
    <property type="entry name" value="Beta-AFase-like"/>
</dbReference>
<dbReference type="PANTHER" id="PTHR43465">
    <property type="entry name" value="DUF1680 DOMAIN PROTEIN (AFU_ORTHOLOGUE AFUA_1G08910)"/>
    <property type="match status" value="1"/>
</dbReference>
<dbReference type="InterPro" id="IPR012878">
    <property type="entry name" value="Beta-AFase-like_GH127_cat"/>
</dbReference>
<organism evidence="4 5">
    <name type="scientific">Roseateles agri</name>
    <dbReference type="NCBI Taxonomy" id="3098619"/>
    <lineage>
        <taxon>Bacteria</taxon>
        <taxon>Pseudomonadati</taxon>
        <taxon>Pseudomonadota</taxon>
        <taxon>Betaproteobacteria</taxon>
        <taxon>Burkholderiales</taxon>
        <taxon>Sphaerotilaceae</taxon>
        <taxon>Roseateles</taxon>
    </lineage>
</organism>
<accession>A0ABU5DPN7</accession>
<keyword evidence="5" id="KW-1185">Reference proteome</keyword>
<feature type="domain" description="Non-reducing end beta-L-arabinofuranosidase-like GH127 middle" evidence="2">
    <location>
        <begin position="417"/>
        <end position="513"/>
    </location>
</feature>
<feature type="domain" description="Non-reducing end beta-L-arabinofuranosidase-like GH127 catalytic" evidence="1">
    <location>
        <begin position="27"/>
        <end position="402"/>
    </location>
</feature>
<dbReference type="InterPro" id="IPR049046">
    <property type="entry name" value="Beta-AFase-like_GH127_middle"/>
</dbReference>
<dbReference type="RefSeq" id="WP_320426252.1">
    <property type="nucleotide sequence ID" value="NZ_JAXCLA010000010.1"/>
</dbReference>